<reference evidence="1 2" key="1">
    <citation type="submission" date="2018-02" db="EMBL/GenBank/DDBJ databases">
        <title>Comparative genomes isolates from brazilian mangrove.</title>
        <authorList>
            <person name="Araujo J.E."/>
            <person name="Taketani R.G."/>
            <person name="Silva M.C.P."/>
            <person name="Loureco M.V."/>
            <person name="Andreote F.D."/>
        </authorList>
    </citation>
    <scope>NUCLEOTIDE SEQUENCE [LARGE SCALE GENOMIC DNA]</scope>
    <source>
        <strain evidence="1 2">NAP PRIS-MGV</strain>
    </source>
</reference>
<proteinExistence type="predicted"/>
<organism evidence="1 2">
    <name type="scientific">Blastopirellula marina</name>
    <dbReference type="NCBI Taxonomy" id="124"/>
    <lineage>
        <taxon>Bacteria</taxon>
        <taxon>Pseudomonadati</taxon>
        <taxon>Planctomycetota</taxon>
        <taxon>Planctomycetia</taxon>
        <taxon>Pirellulales</taxon>
        <taxon>Pirellulaceae</taxon>
        <taxon>Blastopirellula</taxon>
    </lineage>
</organism>
<sequence>MPSDWWHETNEIHKLVAGKLEKHVFSEERLRKDIDNSLAQFRDDIKANNTKMLTSIKAATTGTQLPSLQDLNIAEFTSDVVAKIESYSTDSATESVTGLILTEAASGAAGLAVEQIIAAVIVRVGASAGGATAGSAAVGGGGGSLGGPIGAGVGIAGGLVVGLVIDYWLTERAKESLSGSLNTLLDEIEDAVINGATFESEGATQKRIGLKEALDTTTADLDKAYRQILQARIVGDET</sequence>
<dbReference type="AlphaFoldDB" id="A0A2S8F9T8"/>
<dbReference type="EMBL" id="PUIB01000024">
    <property type="protein sequence ID" value="PQO28933.1"/>
    <property type="molecule type" value="Genomic_DNA"/>
</dbReference>
<accession>A0A2S8F9T8</accession>
<dbReference type="Proteomes" id="UP000239388">
    <property type="component" value="Unassembled WGS sequence"/>
</dbReference>
<comment type="caution">
    <text evidence="1">The sequence shown here is derived from an EMBL/GenBank/DDBJ whole genome shotgun (WGS) entry which is preliminary data.</text>
</comment>
<protein>
    <recommendedName>
        <fullName evidence="3">Glycine zipper domain-containing protein</fullName>
    </recommendedName>
</protein>
<gene>
    <name evidence="1" type="ORF">C5Y98_24545</name>
</gene>
<evidence type="ECO:0008006" key="3">
    <source>
        <dbReference type="Google" id="ProtNLM"/>
    </source>
</evidence>
<evidence type="ECO:0000313" key="2">
    <source>
        <dbReference type="Proteomes" id="UP000239388"/>
    </source>
</evidence>
<name>A0A2S8F9T8_9BACT</name>
<evidence type="ECO:0000313" key="1">
    <source>
        <dbReference type="EMBL" id="PQO28933.1"/>
    </source>
</evidence>